<evidence type="ECO:0000256" key="2">
    <source>
        <dbReference type="ARBA" id="ARBA00022801"/>
    </source>
</evidence>
<gene>
    <name evidence="5" type="ORF">G9Q37_17260</name>
</gene>
<dbReference type="Pfam" id="PF07859">
    <property type="entry name" value="Abhydrolase_3"/>
    <property type="match status" value="1"/>
</dbReference>
<evidence type="ECO:0000313" key="5">
    <source>
        <dbReference type="EMBL" id="QIM53779.1"/>
    </source>
</evidence>
<evidence type="ECO:0000259" key="4">
    <source>
        <dbReference type="Pfam" id="PF07859"/>
    </source>
</evidence>
<dbReference type="Proteomes" id="UP000503162">
    <property type="component" value="Chromosome"/>
</dbReference>
<keyword evidence="2 5" id="KW-0378">Hydrolase</keyword>
<dbReference type="RefSeq" id="WP_166229118.1">
    <property type="nucleotide sequence ID" value="NZ_CP049989.1"/>
</dbReference>
<reference evidence="5 6" key="1">
    <citation type="submission" date="2020-03" db="EMBL/GenBank/DDBJ databases">
        <title>Hydrogenophaga sp. nov. isolated from cyanobacterial mat.</title>
        <authorList>
            <person name="Thorat V."/>
            <person name="Kirdat K."/>
            <person name="Tiwarekar B."/>
            <person name="Costa E.D."/>
            <person name="Yadav A."/>
        </authorList>
    </citation>
    <scope>NUCLEOTIDE SEQUENCE [LARGE SCALE GENOMIC DNA]</scope>
    <source>
        <strain evidence="5 6">BA0156</strain>
    </source>
</reference>
<protein>
    <submittedName>
        <fullName evidence="5">Alpha/beta hydrolase</fullName>
    </submittedName>
</protein>
<dbReference type="InterPro" id="IPR050300">
    <property type="entry name" value="GDXG_lipolytic_enzyme"/>
</dbReference>
<dbReference type="PANTHER" id="PTHR48081">
    <property type="entry name" value="AB HYDROLASE SUPERFAMILY PROTEIN C4A8.06C"/>
    <property type="match status" value="1"/>
</dbReference>
<name>A0A6G8IKY7_9BURK</name>
<evidence type="ECO:0000256" key="1">
    <source>
        <dbReference type="ARBA" id="ARBA00010515"/>
    </source>
</evidence>
<dbReference type="EMBL" id="CP049989">
    <property type="protein sequence ID" value="QIM53779.1"/>
    <property type="molecule type" value="Genomic_DNA"/>
</dbReference>
<proteinExistence type="inferred from homology"/>
<feature type="active site" evidence="3">
    <location>
        <position position="157"/>
    </location>
</feature>
<dbReference type="InterPro" id="IPR013094">
    <property type="entry name" value="AB_hydrolase_3"/>
</dbReference>
<accession>A0A6G8IKY7</accession>
<feature type="domain" description="Alpha/beta hydrolase fold-3" evidence="4">
    <location>
        <begin position="84"/>
        <end position="288"/>
    </location>
</feature>
<sequence length="323" mass="34207">MSEAHEARDPASAVDAVDAVDRVVARIRATYGRWNRQTPIAQMRADWDALFPADVPAAVHAVDADGVPCEWVAAPGARPDRAIAYLHGGGFQLGSPRSHRELMAALSAASGACVLGIGYRMTPEHRWPVPLDDGCTAMRWLQAQGLAGDRVAVAGDSAGGGLALALLLSLPAQGLPRPAAGLTLSAWTDMGARGESYDTRAAQDPLHQRPMMRALARNYLGEAGDPDDPRASPLCAAPVALRTLPPLLLQVGDRETLLSDSVDFARRVREAGGQAECQVWPGMVHVFQQFPAELPEASRALREAGAFLAGHLGCTPVTQRTPA</sequence>
<organism evidence="5 6">
    <name type="scientific">Hydrogenophaga crocea</name>
    <dbReference type="NCBI Taxonomy" id="2716225"/>
    <lineage>
        <taxon>Bacteria</taxon>
        <taxon>Pseudomonadati</taxon>
        <taxon>Pseudomonadota</taxon>
        <taxon>Betaproteobacteria</taxon>
        <taxon>Burkholderiales</taxon>
        <taxon>Comamonadaceae</taxon>
        <taxon>Hydrogenophaga</taxon>
    </lineage>
</organism>
<dbReference type="InterPro" id="IPR033140">
    <property type="entry name" value="Lipase_GDXG_put_SER_AS"/>
</dbReference>
<comment type="similarity">
    <text evidence="1">Belongs to the 'GDXG' lipolytic enzyme family.</text>
</comment>
<dbReference type="PROSITE" id="PS01174">
    <property type="entry name" value="LIPASE_GDXG_SER"/>
    <property type="match status" value="1"/>
</dbReference>
<dbReference type="GO" id="GO:0004806">
    <property type="term" value="F:triacylglycerol lipase activity"/>
    <property type="evidence" value="ECO:0007669"/>
    <property type="project" value="TreeGrafter"/>
</dbReference>
<dbReference type="SUPFAM" id="SSF53474">
    <property type="entry name" value="alpha/beta-Hydrolases"/>
    <property type="match status" value="1"/>
</dbReference>
<dbReference type="Gene3D" id="3.40.50.1820">
    <property type="entry name" value="alpha/beta hydrolase"/>
    <property type="match status" value="1"/>
</dbReference>
<dbReference type="InterPro" id="IPR029058">
    <property type="entry name" value="AB_hydrolase_fold"/>
</dbReference>
<keyword evidence="6" id="KW-1185">Reference proteome</keyword>
<dbReference type="AlphaFoldDB" id="A0A6G8IKY7"/>
<dbReference type="KEGG" id="hcz:G9Q37_17260"/>
<dbReference type="PANTHER" id="PTHR48081:SF30">
    <property type="entry name" value="ACETYL-HYDROLASE LIPR-RELATED"/>
    <property type="match status" value="1"/>
</dbReference>
<evidence type="ECO:0000313" key="6">
    <source>
        <dbReference type="Proteomes" id="UP000503162"/>
    </source>
</evidence>
<evidence type="ECO:0000256" key="3">
    <source>
        <dbReference type="PROSITE-ProRule" id="PRU10038"/>
    </source>
</evidence>